<dbReference type="PROSITE" id="PS50164">
    <property type="entry name" value="GIY_YIG"/>
    <property type="match status" value="1"/>
</dbReference>
<dbReference type="PANTHER" id="PTHR34477:SF1">
    <property type="entry name" value="UPF0213 PROTEIN YHBQ"/>
    <property type="match status" value="1"/>
</dbReference>
<dbReference type="EMBL" id="JAUSQM010000001">
    <property type="protein sequence ID" value="MDP9821602.1"/>
    <property type="molecule type" value="Genomic_DNA"/>
</dbReference>
<name>A0ABT9NMF2_9ACTN</name>
<dbReference type="Gene3D" id="3.40.1440.10">
    <property type="entry name" value="GIY-YIG endonuclease"/>
    <property type="match status" value="1"/>
</dbReference>
<feature type="domain" description="GIY-YIG" evidence="2">
    <location>
        <begin position="1"/>
        <end position="75"/>
    </location>
</feature>
<dbReference type="EMBL" id="JAUSQM010000001">
    <property type="protein sequence ID" value="MDP9821601.1"/>
    <property type="molecule type" value="Genomic_DNA"/>
</dbReference>
<dbReference type="Pfam" id="PF01541">
    <property type="entry name" value="GIY-YIG"/>
    <property type="match status" value="1"/>
</dbReference>
<dbReference type="CDD" id="cd10456">
    <property type="entry name" value="GIY-YIG_UPF0213"/>
    <property type="match status" value="1"/>
</dbReference>
<keyword evidence="5" id="KW-1185">Reference proteome</keyword>
<dbReference type="PANTHER" id="PTHR34477">
    <property type="entry name" value="UPF0213 PROTEIN YHBQ"/>
    <property type="match status" value="1"/>
</dbReference>
<dbReference type="InterPro" id="IPR000305">
    <property type="entry name" value="GIY-YIG_endonuc"/>
</dbReference>
<evidence type="ECO:0000313" key="3">
    <source>
        <dbReference type="EMBL" id="MDP9821601.1"/>
    </source>
</evidence>
<accession>A0ABT9NMF2</accession>
<dbReference type="InterPro" id="IPR035901">
    <property type="entry name" value="GIY-YIG_endonuc_sf"/>
</dbReference>
<dbReference type="GO" id="GO:0004519">
    <property type="term" value="F:endonuclease activity"/>
    <property type="evidence" value="ECO:0007669"/>
    <property type="project" value="UniProtKB-KW"/>
</dbReference>
<comment type="similarity">
    <text evidence="1">Belongs to the UPF0213 family.</text>
</comment>
<keyword evidence="3" id="KW-0540">Nuclease</keyword>
<comment type="caution">
    <text evidence="3">The sequence shown here is derived from an EMBL/GenBank/DDBJ whole genome shotgun (WGS) entry which is preliminary data.</text>
</comment>
<gene>
    <name evidence="3" type="ORF">J2S59_001410</name>
    <name evidence="4" type="ORF">J2S59_001411</name>
</gene>
<evidence type="ECO:0000256" key="1">
    <source>
        <dbReference type="ARBA" id="ARBA00007435"/>
    </source>
</evidence>
<evidence type="ECO:0000259" key="2">
    <source>
        <dbReference type="PROSITE" id="PS50164"/>
    </source>
</evidence>
<dbReference type="SUPFAM" id="SSF82771">
    <property type="entry name" value="GIY-YIG endonuclease"/>
    <property type="match status" value="1"/>
</dbReference>
<organism evidence="3 5">
    <name type="scientific">Nocardioides massiliensis</name>
    <dbReference type="NCBI Taxonomy" id="1325935"/>
    <lineage>
        <taxon>Bacteria</taxon>
        <taxon>Bacillati</taxon>
        <taxon>Actinomycetota</taxon>
        <taxon>Actinomycetes</taxon>
        <taxon>Propionibacteriales</taxon>
        <taxon>Nocardioidaceae</taxon>
        <taxon>Nocardioides</taxon>
    </lineage>
</organism>
<keyword evidence="3" id="KW-0255">Endonuclease</keyword>
<dbReference type="Proteomes" id="UP001240447">
    <property type="component" value="Unassembled WGS sequence"/>
</dbReference>
<proteinExistence type="inferred from homology"/>
<dbReference type="InterPro" id="IPR050190">
    <property type="entry name" value="UPF0213_domain"/>
</dbReference>
<evidence type="ECO:0000313" key="5">
    <source>
        <dbReference type="Proteomes" id="UP001240447"/>
    </source>
</evidence>
<evidence type="ECO:0000313" key="4">
    <source>
        <dbReference type="EMBL" id="MDP9821602.1"/>
    </source>
</evidence>
<reference evidence="3 5" key="1">
    <citation type="submission" date="2023-07" db="EMBL/GenBank/DDBJ databases">
        <title>Sequencing the genomes of 1000 actinobacteria strains.</title>
        <authorList>
            <person name="Klenk H.-P."/>
        </authorList>
    </citation>
    <scope>NUCLEOTIDE SEQUENCE [LARGE SCALE GENOMIC DNA]</scope>
    <source>
        <strain evidence="3 5">GD13</strain>
    </source>
</reference>
<keyword evidence="3" id="KW-0378">Hydrolase</keyword>
<protein>
    <submittedName>
        <fullName evidence="3">Endonuclease</fullName>
    </submittedName>
</protein>
<dbReference type="RefSeq" id="WP_068122689.1">
    <property type="nucleotide sequence ID" value="NZ_CCXJ01000605.1"/>
</dbReference>
<sequence>MPHVYILECSDGSYYVGSTTNLPARLHQHQEGHGAAYTRRRRPVRLVFNQEYASVADAFSVEKQIQGWGRAKREALIRGEFSLLPGLAKKEFDR</sequence>